<comment type="subcellular location">
    <subcellularLocation>
        <location evidence="1">Membrane</location>
        <topology evidence="1">Multi-pass membrane protein</topology>
    </subcellularLocation>
</comment>
<organism evidence="9 10">
    <name type="scientific">Acrasis kona</name>
    <dbReference type="NCBI Taxonomy" id="1008807"/>
    <lineage>
        <taxon>Eukaryota</taxon>
        <taxon>Discoba</taxon>
        <taxon>Heterolobosea</taxon>
        <taxon>Tetramitia</taxon>
        <taxon>Eutetramitia</taxon>
        <taxon>Acrasidae</taxon>
        <taxon>Acrasis</taxon>
    </lineage>
</organism>
<feature type="transmembrane region" description="Helical" evidence="7">
    <location>
        <begin position="92"/>
        <end position="111"/>
    </location>
</feature>
<keyword evidence="3 7" id="KW-0812">Transmembrane</keyword>
<keyword evidence="4 7" id="KW-1133">Transmembrane helix</keyword>
<feature type="transmembrane region" description="Helical" evidence="7">
    <location>
        <begin position="208"/>
        <end position="232"/>
    </location>
</feature>
<comment type="caution">
    <text evidence="9">The sequence shown here is derived from an EMBL/GenBank/DDBJ whole genome shotgun (WGS) entry which is preliminary data.</text>
</comment>
<dbReference type="Pfam" id="PF07690">
    <property type="entry name" value="MFS_1"/>
    <property type="match status" value="1"/>
</dbReference>
<dbReference type="InterPro" id="IPR020846">
    <property type="entry name" value="MFS_dom"/>
</dbReference>
<reference evidence="9 10" key="1">
    <citation type="submission" date="2024-03" db="EMBL/GenBank/DDBJ databases">
        <title>The Acrasis kona genome and developmental transcriptomes reveal deep origins of eukaryotic multicellular pathways.</title>
        <authorList>
            <person name="Sheikh S."/>
            <person name="Fu C.-J."/>
            <person name="Brown M.W."/>
            <person name="Baldauf S.L."/>
        </authorList>
    </citation>
    <scope>NUCLEOTIDE SEQUENCE [LARGE SCALE GENOMIC DNA]</scope>
    <source>
        <strain evidence="9 10">ATCC MYA-3509</strain>
    </source>
</reference>
<dbReference type="AlphaFoldDB" id="A0AAW2YKE9"/>
<proteinExistence type="predicted"/>
<feature type="region of interest" description="Disordered" evidence="6">
    <location>
        <begin position="1"/>
        <end position="24"/>
    </location>
</feature>
<evidence type="ECO:0000313" key="9">
    <source>
        <dbReference type="EMBL" id="KAL0477330.1"/>
    </source>
</evidence>
<evidence type="ECO:0000313" key="10">
    <source>
        <dbReference type="Proteomes" id="UP001431209"/>
    </source>
</evidence>
<dbReference type="PROSITE" id="PS50850">
    <property type="entry name" value="MFS"/>
    <property type="match status" value="1"/>
</dbReference>
<feature type="transmembrane region" description="Helical" evidence="7">
    <location>
        <begin position="51"/>
        <end position="72"/>
    </location>
</feature>
<evidence type="ECO:0000256" key="1">
    <source>
        <dbReference type="ARBA" id="ARBA00004141"/>
    </source>
</evidence>
<sequence length="271" mass="29633">MSVVKMDVELTETEESSENSPLEQHSQVDSLLNHDKNVTAGSRTPLPIGPIISICIMFFSEGFNYTMIFGFVRQMMIHIGIPQARSGYHAGILHMTFSTSQLISGLIYGALTDISQKKHIVISCSLFVTLISNLCFGMISNFSILVICRLISGALNGSLVTAKIYITEVTDGSNALLAYLCFGSAWLVGVAIGPTIGSATAPSNVTPFPFLIPCIIAAVFCLISIVVVLIFMTPKSAEKHDLLWFIKSNQVLYHQISMKENMQSEEMKNVL</sequence>
<dbReference type="InterPro" id="IPR011701">
    <property type="entry name" value="MFS"/>
</dbReference>
<dbReference type="PANTHER" id="PTHR23504:SF15">
    <property type="entry name" value="MAJOR FACILITATOR SUPERFAMILY (MFS) PROFILE DOMAIN-CONTAINING PROTEIN"/>
    <property type="match status" value="1"/>
</dbReference>
<keyword evidence="10" id="KW-1185">Reference proteome</keyword>
<dbReference type="EMBL" id="JAOPGA020000166">
    <property type="protein sequence ID" value="KAL0477330.1"/>
    <property type="molecule type" value="Genomic_DNA"/>
</dbReference>
<evidence type="ECO:0000256" key="4">
    <source>
        <dbReference type="ARBA" id="ARBA00022989"/>
    </source>
</evidence>
<dbReference type="InterPro" id="IPR036259">
    <property type="entry name" value="MFS_trans_sf"/>
</dbReference>
<protein>
    <submittedName>
        <fullName evidence="9">Zinc-induced facilitator-like ZIFL1</fullName>
    </submittedName>
</protein>
<evidence type="ECO:0000256" key="2">
    <source>
        <dbReference type="ARBA" id="ARBA00022448"/>
    </source>
</evidence>
<dbReference type="Proteomes" id="UP001431209">
    <property type="component" value="Unassembled WGS sequence"/>
</dbReference>
<dbReference type="SUPFAM" id="SSF103473">
    <property type="entry name" value="MFS general substrate transporter"/>
    <property type="match status" value="1"/>
</dbReference>
<dbReference type="GO" id="GO:0016020">
    <property type="term" value="C:membrane"/>
    <property type="evidence" value="ECO:0007669"/>
    <property type="project" value="UniProtKB-SubCell"/>
</dbReference>
<dbReference type="GO" id="GO:0022857">
    <property type="term" value="F:transmembrane transporter activity"/>
    <property type="evidence" value="ECO:0007669"/>
    <property type="project" value="InterPro"/>
</dbReference>
<gene>
    <name evidence="9" type="ORF">AKO1_005245</name>
</gene>
<name>A0AAW2YKE9_9EUKA</name>
<evidence type="ECO:0000256" key="5">
    <source>
        <dbReference type="ARBA" id="ARBA00023136"/>
    </source>
</evidence>
<evidence type="ECO:0000256" key="6">
    <source>
        <dbReference type="SAM" id="MobiDB-lite"/>
    </source>
</evidence>
<keyword evidence="2" id="KW-0813">Transport</keyword>
<feature type="transmembrane region" description="Helical" evidence="7">
    <location>
        <begin position="176"/>
        <end position="196"/>
    </location>
</feature>
<keyword evidence="5 7" id="KW-0472">Membrane</keyword>
<evidence type="ECO:0000256" key="7">
    <source>
        <dbReference type="SAM" id="Phobius"/>
    </source>
</evidence>
<feature type="domain" description="Major facilitator superfamily (MFS) profile" evidence="8">
    <location>
        <begin position="50"/>
        <end position="271"/>
    </location>
</feature>
<evidence type="ECO:0000259" key="8">
    <source>
        <dbReference type="PROSITE" id="PS50850"/>
    </source>
</evidence>
<accession>A0AAW2YKE9</accession>
<dbReference type="PANTHER" id="PTHR23504">
    <property type="entry name" value="MAJOR FACILITATOR SUPERFAMILY DOMAIN-CONTAINING PROTEIN 10"/>
    <property type="match status" value="1"/>
</dbReference>
<feature type="transmembrane region" description="Helical" evidence="7">
    <location>
        <begin position="131"/>
        <end position="155"/>
    </location>
</feature>
<dbReference type="Gene3D" id="1.20.1250.20">
    <property type="entry name" value="MFS general substrate transporter like domains"/>
    <property type="match status" value="1"/>
</dbReference>
<evidence type="ECO:0000256" key="3">
    <source>
        <dbReference type="ARBA" id="ARBA00022692"/>
    </source>
</evidence>